<dbReference type="Pfam" id="PF00122">
    <property type="entry name" value="E1-E2_ATPase"/>
    <property type="match status" value="1"/>
</dbReference>
<evidence type="ECO:0000256" key="10">
    <source>
        <dbReference type="ARBA" id="ARBA00023136"/>
    </source>
</evidence>
<dbReference type="GO" id="GO:0005524">
    <property type="term" value="F:ATP binding"/>
    <property type="evidence" value="ECO:0007669"/>
    <property type="project" value="UniProtKB-KW"/>
</dbReference>
<feature type="transmembrane region" description="Helical" evidence="12">
    <location>
        <begin position="302"/>
        <end position="324"/>
    </location>
</feature>
<evidence type="ECO:0000256" key="4">
    <source>
        <dbReference type="ARBA" id="ARBA00022723"/>
    </source>
</evidence>
<keyword evidence="6" id="KW-0067">ATP-binding</keyword>
<feature type="transmembrane region" description="Helical" evidence="12">
    <location>
        <begin position="1184"/>
        <end position="1203"/>
    </location>
</feature>
<dbReference type="GO" id="GO:0140358">
    <property type="term" value="F:P-type transmembrane transporter activity"/>
    <property type="evidence" value="ECO:0007669"/>
    <property type="project" value="InterPro"/>
</dbReference>
<dbReference type="InterPro" id="IPR023214">
    <property type="entry name" value="HAD_sf"/>
</dbReference>
<feature type="transmembrane region" description="Helical" evidence="12">
    <location>
        <begin position="1277"/>
        <end position="1295"/>
    </location>
</feature>
<evidence type="ECO:0000256" key="6">
    <source>
        <dbReference type="ARBA" id="ARBA00022840"/>
    </source>
</evidence>
<evidence type="ECO:0000256" key="11">
    <source>
        <dbReference type="SAM" id="MobiDB-lite"/>
    </source>
</evidence>
<dbReference type="Gene3D" id="3.40.50.1000">
    <property type="entry name" value="HAD superfamily/HAD-like"/>
    <property type="match status" value="2"/>
</dbReference>
<keyword evidence="3 12" id="KW-0812">Transmembrane</keyword>
<gene>
    <name evidence="15" type="ORF">H4R34_001175</name>
</gene>
<dbReference type="GO" id="GO:0019829">
    <property type="term" value="F:ATPase-coupled monoatomic cation transmembrane transporter activity"/>
    <property type="evidence" value="ECO:0007669"/>
    <property type="project" value="TreeGrafter"/>
</dbReference>
<dbReference type="Gene3D" id="1.20.1110.10">
    <property type="entry name" value="Calcium-transporting ATPase, transmembrane domain"/>
    <property type="match status" value="1"/>
</dbReference>
<feature type="compositionally biased region" description="Basic and acidic residues" evidence="11">
    <location>
        <begin position="223"/>
        <end position="232"/>
    </location>
</feature>
<feature type="domain" description="P-type ATPase A" evidence="14">
    <location>
        <begin position="523"/>
        <end position="641"/>
    </location>
</feature>
<dbReference type="SFLD" id="SFLDS00003">
    <property type="entry name" value="Haloacid_Dehalogenase"/>
    <property type="match status" value="1"/>
</dbReference>
<dbReference type="NCBIfam" id="TIGR01657">
    <property type="entry name" value="P-ATPase-V"/>
    <property type="match status" value="1"/>
</dbReference>
<dbReference type="OrthoDB" id="48943at2759"/>
<reference evidence="15" key="1">
    <citation type="submission" date="2022-07" db="EMBL/GenBank/DDBJ databases">
        <title>Phylogenomic reconstructions and comparative analyses of Kickxellomycotina fungi.</title>
        <authorList>
            <person name="Reynolds N.K."/>
            <person name="Stajich J.E."/>
            <person name="Barry K."/>
            <person name="Grigoriev I.V."/>
            <person name="Crous P."/>
            <person name="Smith M.E."/>
        </authorList>
    </citation>
    <scope>NUCLEOTIDE SEQUENCE</scope>
    <source>
        <strain evidence="15">RSA 567</strain>
    </source>
</reference>
<keyword evidence="10 12" id="KW-0472">Membrane</keyword>
<dbReference type="NCBIfam" id="TIGR01494">
    <property type="entry name" value="ATPase_P-type"/>
    <property type="match status" value="1"/>
</dbReference>
<dbReference type="Proteomes" id="UP001151582">
    <property type="component" value="Unassembled WGS sequence"/>
</dbReference>
<evidence type="ECO:0000313" key="16">
    <source>
        <dbReference type="Proteomes" id="UP001151582"/>
    </source>
</evidence>
<dbReference type="GO" id="GO:0016020">
    <property type="term" value="C:membrane"/>
    <property type="evidence" value="ECO:0007669"/>
    <property type="project" value="UniProtKB-SubCell"/>
</dbReference>
<keyword evidence="13" id="KW-0732">Signal</keyword>
<feature type="transmembrane region" description="Helical" evidence="12">
    <location>
        <begin position="261"/>
        <end position="282"/>
    </location>
</feature>
<dbReference type="PROSITE" id="PS00154">
    <property type="entry name" value="ATPASE_E1_E2"/>
    <property type="match status" value="1"/>
</dbReference>
<dbReference type="InterPro" id="IPR036412">
    <property type="entry name" value="HAD-like_sf"/>
</dbReference>
<dbReference type="PANTHER" id="PTHR45630:SF11">
    <property type="entry name" value="CATION-TRANSPORTING P-TYPE ATPASE N-TERMINAL DOMAIN-CONTAINING PROTEIN"/>
    <property type="match status" value="1"/>
</dbReference>
<dbReference type="SUPFAM" id="SSF81653">
    <property type="entry name" value="Calcium ATPase, transduction domain A"/>
    <property type="match status" value="1"/>
</dbReference>
<comment type="caution">
    <text evidence="15">The sequence shown here is derived from an EMBL/GenBank/DDBJ whole genome shotgun (WGS) entry which is preliminary data.</text>
</comment>
<dbReference type="InterPro" id="IPR006544">
    <property type="entry name" value="P-type_TPase_V"/>
</dbReference>
<feature type="signal peptide" evidence="13">
    <location>
        <begin position="1"/>
        <end position="25"/>
    </location>
</feature>
<feature type="transmembrane region" description="Helical" evidence="12">
    <location>
        <begin position="176"/>
        <end position="197"/>
    </location>
</feature>
<feature type="transmembrane region" description="Helical" evidence="12">
    <location>
        <begin position="684"/>
        <end position="707"/>
    </location>
</feature>
<dbReference type="GO" id="GO:0016887">
    <property type="term" value="F:ATP hydrolysis activity"/>
    <property type="evidence" value="ECO:0007669"/>
    <property type="project" value="InterPro"/>
</dbReference>
<keyword evidence="4" id="KW-0479">Metal-binding</keyword>
<evidence type="ECO:0000259" key="14">
    <source>
        <dbReference type="Pfam" id="PF00122"/>
    </source>
</evidence>
<dbReference type="Gene3D" id="2.70.150.10">
    <property type="entry name" value="Calcium-transporting ATPase, cytoplasmic transduction domain A"/>
    <property type="match status" value="1"/>
</dbReference>
<name>A0A9W8EE08_9FUNG</name>
<proteinExistence type="inferred from homology"/>
<feature type="transmembrane region" description="Helical" evidence="12">
    <location>
        <begin position="658"/>
        <end position="678"/>
    </location>
</feature>
<feature type="chain" id="PRO_5040982842" description="P-type ATPase A domain-containing protein" evidence="13">
    <location>
        <begin position="26"/>
        <end position="1417"/>
    </location>
</feature>
<dbReference type="InterPro" id="IPR008250">
    <property type="entry name" value="ATPase_P-typ_transduc_dom_A_sf"/>
</dbReference>
<dbReference type="GO" id="GO:0046872">
    <property type="term" value="F:metal ion binding"/>
    <property type="evidence" value="ECO:0007669"/>
    <property type="project" value="UniProtKB-KW"/>
</dbReference>
<keyword evidence="16" id="KW-1185">Reference proteome</keyword>
<sequence>MAVLQRKGWLVQAAVLLATLWAVTATPAFHTVNDYDLDGETCPLITRTGATCPLLCVRDVAQCPESLRPSCPSGQQLCGDGACHRSCQGVKNGCNCGGETYPFGPALVPCMAVDPVDIPYFNPDNKTAQTNAACAESVDLDPTLYGAWGDAENDQGIWASCPIKGVARSYTFGEPMWIAIWSILGAEAFLLVSWLLFKLSYEKAFRRPLADDLSSGLGSPKRRASDEKDGSPDLKAVQVDTEEGLNDFTMKGFRNNLYGTLGFYSVLAMCVGWIVFLAILTSDYYGKVTGEEFGIAKGDSALSGKLFIVVWYLTVVWLLANNIFRSRVRNFFRLQCLPQNGHVVQVEKKIEHTLLLDDNSRLLDLVQLIETRLRRYLGWDMHISTCPINRTGKGRLYFSYQCTLFVFDDVRTRFAPFDIELGQSQRDLMALRDGISQVEAEYRRELVGRNFISVYVPPFIVAVAQEFMGFFYLYQVMILWLFYYFAYYQVGLVDTGVILISALVKVVIRIKSETRLKEMAEHEDQVSVLRDGAWKKLSTADLVPGDVFEVTKGITVPCDAVVLSGNIVADESSLTGEPLPIRKFPLRDDGGMYDIAGSSKINSLYSGTTISQASPLEKGQPVTALVFRTGTATDKGQLVRNILYPNPVSFIFNEQLKIVIVMLLIYGLFLFAMALWWMNDDFVASWFYGMFCISQIISPLLPAALVVGQSMAAGRLRHKHIYCVDLPRIIIAGKVQIFCFDKTGTLTKEGLEFHGAKGVAALNQGPIGHTTPAIAPLEDVQGSPSFGPRRETFEDIPTLMRMGIACAHTVTEVEDQLIGNPVDIEMFRSTQWEICEPESAEYVDTYRPAAADAHDAPIHVVKKFEFIHARMSMSVAVLDSVTGHVHIFVKGSFEKLKELANPDSFPTDYDDITSDLAREGCYVLSMAHRDLGKVDLETIRRTTREELEKDVDFIGLILFRNNLKPDTPEAIAELKAGNTRTVMITGDTALTGVYIARACGLAPPNDRILLGDVNKSGQLFWTDVDSKSVVSNVNDALAQQTADRGVELAVTGKAFRALIENEQIRPYLLDTRIFARMTPQDKVDCVQLHMERGITAMCGDGGNDCGALRAAHVGLALSEAEASIVSPFSTNVRSIFSCVELLRQGRGAIATSIANYKYLILYGQIMACLKLMGFYFSTQISQPLWIMIDAFITVGMAVAVTLAGPTKRLAPCRPTARLLGPQTLLSTIGQVVINWLFVIGGYALLFSQEWFVCHEFDSRMVDLSKWWLLADSFEAEMLSFIVLFQFINAGAVFNFGHMFRRAWWRNYSLMVIWAGLLIVVSYVELADPNWLGCEFRLNCGDPDVLVDLGYSRPSFDIEPYNTMTHHNVLPRSFRFTLWGYSIANMVAVALWEYFVVLGPVREWAKEKHPLPRLQCKQ</sequence>
<feature type="transmembrane region" description="Helical" evidence="12">
    <location>
        <begin position="1377"/>
        <end position="1397"/>
    </location>
</feature>
<dbReference type="EMBL" id="JANBQB010000048">
    <property type="protein sequence ID" value="KAJ1983588.1"/>
    <property type="molecule type" value="Genomic_DNA"/>
</dbReference>
<comment type="similarity">
    <text evidence="2">Belongs to the cation transport ATPase (P-type) (TC 3.A.3) family. Type V subfamily.</text>
</comment>
<feature type="transmembrane region" description="Helical" evidence="12">
    <location>
        <begin position="452"/>
        <end position="474"/>
    </location>
</feature>
<dbReference type="Gene3D" id="3.40.1110.10">
    <property type="entry name" value="Calcium-transporting ATPase, cytoplasmic domain N"/>
    <property type="match status" value="1"/>
</dbReference>
<dbReference type="InterPro" id="IPR023298">
    <property type="entry name" value="ATPase_P-typ_TM_dom_sf"/>
</dbReference>
<keyword evidence="5" id="KW-0547">Nucleotide-binding</keyword>
<dbReference type="InterPro" id="IPR001757">
    <property type="entry name" value="P_typ_ATPase"/>
</dbReference>
<feature type="transmembrane region" description="Helical" evidence="12">
    <location>
        <begin position="1307"/>
        <end position="1325"/>
    </location>
</feature>
<dbReference type="InterPro" id="IPR059000">
    <property type="entry name" value="ATPase_P-type_domA"/>
</dbReference>
<dbReference type="PRINTS" id="PR00119">
    <property type="entry name" value="CATATPASE"/>
</dbReference>
<evidence type="ECO:0000256" key="7">
    <source>
        <dbReference type="ARBA" id="ARBA00022842"/>
    </source>
</evidence>
<evidence type="ECO:0000256" key="8">
    <source>
        <dbReference type="ARBA" id="ARBA00022967"/>
    </source>
</evidence>
<evidence type="ECO:0000256" key="2">
    <source>
        <dbReference type="ARBA" id="ARBA00006000"/>
    </source>
</evidence>
<evidence type="ECO:0000256" key="12">
    <source>
        <dbReference type="SAM" id="Phobius"/>
    </source>
</evidence>
<organism evidence="15 16">
    <name type="scientific">Dimargaris verticillata</name>
    <dbReference type="NCBI Taxonomy" id="2761393"/>
    <lineage>
        <taxon>Eukaryota</taxon>
        <taxon>Fungi</taxon>
        <taxon>Fungi incertae sedis</taxon>
        <taxon>Zoopagomycota</taxon>
        <taxon>Kickxellomycotina</taxon>
        <taxon>Dimargaritomycetes</taxon>
        <taxon>Dimargaritales</taxon>
        <taxon>Dimargaritaceae</taxon>
        <taxon>Dimargaris</taxon>
    </lineage>
</organism>
<accession>A0A9W8EE08</accession>
<dbReference type="PANTHER" id="PTHR45630">
    <property type="entry name" value="CATION-TRANSPORTING ATPASE-RELATED"/>
    <property type="match status" value="1"/>
</dbReference>
<dbReference type="SUPFAM" id="SSF81665">
    <property type="entry name" value="Calcium ATPase, transmembrane domain M"/>
    <property type="match status" value="1"/>
</dbReference>
<keyword evidence="8" id="KW-1278">Translocase</keyword>
<dbReference type="InterPro" id="IPR018303">
    <property type="entry name" value="ATPase_P-typ_P_site"/>
</dbReference>
<protein>
    <recommendedName>
        <fullName evidence="14">P-type ATPase A domain-containing protein</fullName>
    </recommendedName>
</protein>
<dbReference type="InterPro" id="IPR044492">
    <property type="entry name" value="P_typ_ATPase_HD_dom"/>
</dbReference>
<evidence type="ECO:0000313" key="15">
    <source>
        <dbReference type="EMBL" id="KAJ1983588.1"/>
    </source>
</evidence>
<dbReference type="SFLD" id="SFLDF00027">
    <property type="entry name" value="p-type_atpase"/>
    <property type="match status" value="1"/>
</dbReference>
<keyword evidence="9 12" id="KW-1133">Transmembrane helix</keyword>
<comment type="subcellular location">
    <subcellularLocation>
        <location evidence="1">Membrane</location>
        <topology evidence="1">Multi-pass membrane protein</topology>
    </subcellularLocation>
</comment>
<feature type="region of interest" description="Disordered" evidence="11">
    <location>
        <begin position="212"/>
        <end position="233"/>
    </location>
</feature>
<dbReference type="InterPro" id="IPR023299">
    <property type="entry name" value="ATPase_P-typ_cyto_dom_N"/>
</dbReference>
<feature type="transmembrane region" description="Helical" evidence="12">
    <location>
        <begin position="486"/>
        <end position="508"/>
    </location>
</feature>
<dbReference type="SUPFAM" id="SSF56784">
    <property type="entry name" value="HAD-like"/>
    <property type="match status" value="1"/>
</dbReference>
<feature type="transmembrane region" description="Helical" evidence="12">
    <location>
        <begin position="1159"/>
        <end position="1178"/>
    </location>
</feature>
<feature type="transmembrane region" description="Helical" evidence="12">
    <location>
        <begin position="1224"/>
        <end position="1245"/>
    </location>
</feature>
<keyword evidence="7" id="KW-0460">Magnesium</keyword>
<evidence type="ECO:0000256" key="3">
    <source>
        <dbReference type="ARBA" id="ARBA00022692"/>
    </source>
</evidence>
<dbReference type="SUPFAM" id="SSF81660">
    <property type="entry name" value="Metal cation-transporting ATPase, ATP-binding domain N"/>
    <property type="match status" value="1"/>
</dbReference>
<evidence type="ECO:0000256" key="9">
    <source>
        <dbReference type="ARBA" id="ARBA00022989"/>
    </source>
</evidence>
<evidence type="ECO:0000256" key="1">
    <source>
        <dbReference type="ARBA" id="ARBA00004141"/>
    </source>
</evidence>
<evidence type="ECO:0000256" key="13">
    <source>
        <dbReference type="SAM" id="SignalP"/>
    </source>
</evidence>
<dbReference type="SFLD" id="SFLDG00002">
    <property type="entry name" value="C1.7:_P-type_atpase_like"/>
    <property type="match status" value="1"/>
</dbReference>
<evidence type="ECO:0000256" key="5">
    <source>
        <dbReference type="ARBA" id="ARBA00022741"/>
    </source>
</evidence>